<dbReference type="PROSITE" id="PS50082">
    <property type="entry name" value="WD_REPEATS_2"/>
    <property type="match status" value="2"/>
</dbReference>
<dbReference type="AlphaFoldDB" id="A0A6A6RQP0"/>
<evidence type="ECO:0000256" key="2">
    <source>
        <dbReference type="ARBA" id="ARBA00022574"/>
    </source>
</evidence>
<dbReference type="Pfam" id="PF00400">
    <property type="entry name" value="WD40"/>
    <property type="match status" value="2"/>
</dbReference>
<protein>
    <submittedName>
        <fullName evidence="8">WD40 repeat-like protein</fullName>
    </submittedName>
</protein>
<feature type="repeat" description="WD" evidence="6">
    <location>
        <begin position="164"/>
        <end position="197"/>
    </location>
</feature>
<keyword evidence="9" id="KW-1185">Reference proteome</keyword>
<evidence type="ECO:0000256" key="1">
    <source>
        <dbReference type="ARBA" id="ARBA00008075"/>
    </source>
</evidence>
<evidence type="ECO:0000256" key="7">
    <source>
        <dbReference type="SAM" id="MobiDB-lite"/>
    </source>
</evidence>
<sequence>MHKHSELPALRSVVRLEGGADLEHITWFDIKFYPYTAPAEDPVFAVVGSRFIIICRCVQKPHSSIEVLCKFEDDPTVGNYNSIEWSQAENGDPLVCVAGNFKVIKILNVITKKPVTTLVGHGNAINDLAISPVDPTILVSGSADHAIRLWSLDPAHAKQPTAAILYHKAQVLTVAYHRKGRYLLSGGMDHRINMWTIPEDLKDRPGTDKPAMVHYPHFSTTEIHKGYIDCIRWYNDLILSSAAGDEQAIQLWKIDNFNGEKAPPNPAPIPLATTVSGHVKVTVPTSEERLKSTRSAWGGRYQRLLQFKLPDHSSFYFRFSIFHQLGAHPVLVAGNEKSKVFFWDLQRLEDAGTGNRYNDNGSKKSNLPQHLREGSTVSASSNTSAASSNNPSAAPVRGHKSKKAINYGISNPFHPVKWHKEQALNYFTAFRQFSWSNDGQWCVGAAEFSMICVFNRWQHGVPPPERGREG</sequence>
<keyword evidence="4" id="KW-0805">Transcription regulation</keyword>
<evidence type="ECO:0000256" key="3">
    <source>
        <dbReference type="ARBA" id="ARBA00022737"/>
    </source>
</evidence>
<gene>
    <name evidence="8" type="ORF">P280DRAFT_107633</name>
</gene>
<keyword evidence="2 6" id="KW-0853">WD repeat</keyword>
<dbReference type="PANTHER" id="PTHR10253">
    <property type="entry name" value="POLYCOMB PROTEIN"/>
    <property type="match status" value="1"/>
</dbReference>
<reference evidence="8" key="1">
    <citation type="journal article" date="2020" name="Stud. Mycol.">
        <title>101 Dothideomycetes genomes: a test case for predicting lifestyles and emergence of pathogens.</title>
        <authorList>
            <person name="Haridas S."/>
            <person name="Albert R."/>
            <person name="Binder M."/>
            <person name="Bloem J."/>
            <person name="Labutti K."/>
            <person name="Salamov A."/>
            <person name="Andreopoulos B."/>
            <person name="Baker S."/>
            <person name="Barry K."/>
            <person name="Bills G."/>
            <person name="Bluhm B."/>
            <person name="Cannon C."/>
            <person name="Castanera R."/>
            <person name="Culley D."/>
            <person name="Daum C."/>
            <person name="Ezra D."/>
            <person name="Gonzalez J."/>
            <person name="Henrissat B."/>
            <person name="Kuo A."/>
            <person name="Liang C."/>
            <person name="Lipzen A."/>
            <person name="Lutzoni F."/>
            <person name="Magnuson J."/>
            <person name="Mondo S."/>
            <person name="Nolan M."/>
            <person name="Ohm R."/>
            <person name="Pangilinan J."/>
            <person name="Park H.-J."/>
            <person name="Ramirez L."/>
            <person name="Alfaro M."/>
            <person name="Sun H."/>
            <person name="Tritt A."/>
            <person name="Yoshinaga Y."/>
            <person name="Zwiers L.-H."/>
            <person name="Turgeon B."/>
            <person name="Goodwin S."/>
            <person name="Spatafora J."/>
            <person name="Crous P."/>
            <person name="Grigoriev I."/>
        </authorList>
    </citation>
    <scope>NUCLEOTIDE SEQUENCE</scope>
    <source>
        <strain evidence="8">CBS 473.64</strain>
    </source>
</reference>
<dbReference type="EMBL" id="MU006793">
    <property type="protein sequence ID" value="KAF2637517.1"/>
    <property type="molecule type" value="Genomic_DNA"/>
</dbReference>
<proteinExistence type="inferred from homology"/>
<accession>A0A6A6RQP0</accession>
<dbReference type="Gene3D" id="2.130.10.10">
    <property type="entry name" value="YVTN repeat-like/Quinoprotein amine dehydrogenase"/>
    <property type="match status" value="1"/>
</dbReference>
<dbReference type="SMART" id="SM00320">
    <property type="entry name" value="WD40"/>
    <property type="match status" value="4"/>
</dbReference>
<feature type="region of interest" description="Disordered" evidence="7">
    <location>
        <begin position="353"/>
        <end position="400"/>
    </location>
</feature>
<organism evidence="8 9">
    <name type="scientific">Massarina eburnea CBS 473.64</name>
    <dbReference type="NCBI Taxonomy" id="1395130"/>
    <lineage>
        <taxon>Eukaryota</taxon>
        <taxon>Fungi</taxon>
        <taxon>Dikarya</taxon>
        <taxon>Ascomycota</taxon>
        <taxon>Pezizomycotina</taxon>
        <taxon>Dothideomycetes</taxon>
        <taxon>Pleosporomycetidae</taxon>
        <taxon>Pleosporales</taxon>
        <taxon>Massarineae</taxon>
        <taxon>Massarinaceae</taxon>
        <taxon>Massarina</taxon>
    </lineage>
</organism>
<evidence type="ECO:0000256" key="4">
    <source>
        <dbReference type="ARBA" id="ARBA00023015"/>
    </source>
</evidence>
<feature type="compositionally biased region" description="Polar residues" evidence="7">
    <location>
        <begin position="355"/>
        <end position="368"/>
    </location>
</feature>
<evidence type="ECO:0000256" key="6">
    <source>
        <dbReference type="PROSITE-ProRule" id="PRU00221"/>
    </source>
</evidence>
<dbReference type="SUPFAM" id="SSF50978">
    <property type="entry name" value="WD40 repeat-like"/>
    <property type="match status" value="1"/>
</dbReference>
<evidence type="ECO:0000256" key="5">
    <source>
        <dbReference type="ARBA" id="ARBA00023163"/>
    </source>
</evidence>
<dbReference type="InterPro" id="IPR051243">
    <property type="entry name" value="PcG_WD-repeat"/>
</dbReference>
<keyword evidence="3" id="KW-0677">Repeat</keyword>
<dbReference type="InterPro" id="IPR015943">
    <property type="entry name" value="WD40/YVTN_repeat-like_dom_sf"/>
</dbReference>
<dbReference type="InterPro" id="IPR036322">
    <property type="entry name" value="WD40_repeat_dom_sf"/>
</dbReference>
<comment type="similarity">
    <text evidence="1">Belongs to the WD repeat ESC family.</text>
</comment>
<dbReference type="Proteomes" id="UP000799753">
    <property type="component" value="Unassembled WGS sequence"/>
</dbReference>
<dbReference type="PROSITE" id="PS50294">
    <property type="entry name" value="WD_REPEATS_REGION"/>
    <property type="match status" value="2"/>
</dbReference>
<dbReference type="InterPro" id="IPR001680">
    <property type="entry name" value="WD40_rpt"/>
</dbReference>
<evidence type="ECO:0000313" key="8">
    <source>
        <dbReference type="EMBL" id="KAF2637517.1"/>
    </source>
</evidence>
<feature type="repeat" description="WD" evidence="6">
    <location>
        <begin position="118"/>
        <end position="153"/>
    </location>
</feature>
<evidence type="ECO:0000313" key="9">
    <source>
        <dbReference type="Proteomes" id="UP000799753"/>
    </source>
</evidence>
<dbReference type="OrthoDB" id="7318948at2759"/>
<name>A0A6A6RQP0_9PLEO</name>
<feature type="compositionally biased region" description="Low complexity" evidence="7">
    <location>
        <begin position="375"/>
        <end position="396"/>
    </location>
</feature>
<keyword evidence="5" id="KW-0804">Transcription</keyword>